<dbReference type="FunFam" id="2.60.40.10:FF:000187">
    <property type="entry name" value="neogenin isoform X2"/>
    <property type="match status" value="1"/>
</dbReference>
<keyword evidence="8" id="KW-0325">Glycoprotein</keyword>
<keyword evidence="15" id="KW-1185">Reference proteome</keyword>
<feature type="domain" description="Fibronectin type-III" evidence="13">
    <location>
        <begin position="439"/>
        <end position="532"/>
    </location>
</feature>
<dbReference type="FunFam" id="2.60.40.10:FF:000101">
    <property type="entry name" value="Neogenin isoform 1"/>
    <property type="match status" value="1"/>
</dbReference>
<dbReference type="Ensembl" id="ENSSRHT00000104193.1">
    <property type="protein sequence ID" value="ENSSRHP00000101450.1"/>
    <property type="gene ID" value="ENSSRHG00000049476.1"/>
</dbReference>
<dbReference type="SUPFAM" id="SSF48726">
    <property type="entry name" value="Immunoglobulin"/>
    <property type="match status" value="4"/>
</dbReference>
<reference evidence="14" key="1">
    <citation type="submission" date="2025-08" db="UniProtKB">
        <authorList>
            <consortium name="Ensembl"/>
        </authorList>
    </citation>
    <scope>IDENTIFICATION</scope>
</reference>
<dbReference type="PROSITE" id="PS50853">
    <property type="entry name" value="FN3"/>
    <property type="match status" value="6"/>
</dbReference>
<dbReference type="GO" id="GO:0016020">
    <property type="term" value="C:membrane"/>
    <property type="evidence" value="ECO:0007669"/>
    <property type="project" value="UniProtKB-SubCell"/>
</dbReference>
<dbReference type="PANTHER" id="PTHR44170">
    <property type="entry name" value="PROTEIN SIDEKICK"/>
    <property type="match status" value="1"/>
</dbReference>
<dbReference type="FunFam" id="2.60.40.10:FF:000189">
    <property type="entry name" value="Neogenin isoform 3"/>
    <property type="match status" value="1"/>
</dbReference>
<evidence type="ECO:0000256" key="5">
    <source>
        <dbReference type="ARBA" id="ARBA00022989"/>
    </source>
</evidence>
<evidence type="ECO:0000256" key="6">
    <source>
        <dbReference type="ARBA" id="ARBA00023136"/>
    </source>
</evidence>
<dbReference type="SMART" id="SM00408">
    <property type="entry name" value="IGc2"/>
    <property type="match status" value="4"/>
</dbReference>
<dbReference type="GO" id="GO:0098609">
    <property type="term" value="P:cell-cell adhesion"/>
    <property type="evidence" value="ECO:0007669"/>
    <property type="project" value="TreeGrafter"/>
</dbReference>
<evidence type="ECO:0000256" key="9">
    <source>
        <dbReference type="ARBA" id="ARBA00023319"/>
    </source>
</evidence>
<evidence type="ECO:0000259" key="12">
    <source>
        <dbReference type="PROSITE" id="PS50835"/>
    </source>
</evidence>
<evidence type="ECO:0000256" key="10">
    <source>
        <dbReference type="SAM" id="MobiDB-lite"/>
    </source>
</evidence>
<feature type="domain" description="Ig-like" evidence="12">
    <location>
        <begin position="32"/>
        <end position="127"/>
    </location>
</feature>
<organism evidence="14 15">
    <name type="scientific">Sinocyclocheilus rhinocerous</name>
    <dbReference type="NCBI Taxonomy" id="307959"/>
    <lineage>
        <taxon>Eukaryota</taxon>
        <taxon>Metazoa</taxon>
        <taxon>Chordata</taxon>
        <taxon>Craniata</taxon>
        <taxon>Vertebrata</taxon>
        <taxon>Euteleostomi</taxon>
        <taxon>Actinopterygii</taxon>
        <taxon>Neopterygii</taxon>
        <taxon>Teleostei</taxon>
        <taxon>Ostariophysi</taxon>
        <taxon>Cypriniformes</taxon>
        <taxon>Cyprinidae</taxon>
        <taxon>Cyprininae</taxon>
        <taxon>Sinocyclocheilus</taxon>
    </lineage>
</organism>
<sequence>MAHLGTRLHTRHFIGEANPPPGGLSSLRNFSPFQFSMEPSDTLAVRGAPTLLNCSIHSEFPAKIEWKKDGSFLSLASDDRRQVLADGSLLISSVVHSKHNKPDEGVYQCVATIDNLGTIISRTARLSVAGIPRYLSQPEAASVRAGDSHVLNCEVNPDLVSFIRWEQNKEPVELDQRVFTLPSGALVISNATEADAGLYRCVIDNAGPTKTSEEAEIQILPERTLEFLMEPQHVSKVVGESVLLPCVVTGYPTAYVTWTHKDQLIEYSKGRFEVLGGGSLRIFNLTEEDAGSYSCMADNVNGSIEAQTVLALKASPQFLKKPANIYAHEATDITFECEVTGSPAPTIKWVKNGDAVIPSDYFKIIKEQNLLVLGLVKSDEGFYQCLAENDAGNVQSSAQLIILDQDVTIPSPPPTSLTRATTDRLMPGSRGSAGPTPSAPRDVVASLVSTRFIKLTWRLPAEPHGDDVTYSVYYSLEGNNRERIVNTSRPGEMQVTIQNLMPDTKYSFRVVAHNRNGPGESSAPLRVATQPEVQVPGPAPNLQAVVTSPSTVSLSWDMPLTGNGEIQNYKIYYMEKGMDSEQDLDVSTLSYTMTGLKKFTEYSFRVVAYNKHGPGVSTEDISVRTYCDVPSAPPQNMTFEVLNSKSIMVRWQPPPADAQNGEIIGYKIRYRKGTRKSEAAEITSGSQLYQLIDGLQRGTEYMLRVSAITVNGTGPATDWTTAETFESDLDETTVPAVPSSLHVRPLVNSIVVSWTPPENQDIVVRGYTIGYGIGSPHAQTIKVDYKQRYYTIENLNPSSHYVITLKAFNNVGEGIPVYESAITRPQSVPDPLPMLPPVGVQASVLSHDTIKVTWADNSLPKNQKITDARYYTVRWKTNIPANTKFKVANTTTLTHTVTGLKPNTLYEFSVMVTKGRRTSTWSMTAHGTTFETIPSSAPKDVTVVSKEGRPRTIIVNWQPPSEANGKITGYIIYYSTDVNAEVHDWVIEPVVGNRLTHQIQELTLDTTYYFKIQARNSKGMGPMSDAVQFRTPKAESSDKMANDQGNCSLFSYSTNIFHVSGKTDMSMSGTGDNHILVIVIIVSVGAFTIILVVVGAFLCTRRTTTQQKKKRAACKSANGSHKYKGNSKDLKPPDLWIHHERLELKPIDKSPEPNPVMTDTPIPRTSQDITPVDGSMDPMLQRRNSYHGHESEDSMSTLAGRRGMRPKMMMPFDAQLPQPVISAHPIHSLDNHHHHYHLGSLASPTRSYLHHQSSTRSIATPISHLDRAESTESVRNTPSADLLPPSGQPSCTTDLSETDISYHSSATEEEPAFTTPIAHVRPTHPLKSFAVPAIPAYPMYDSAALPSTPLLSQTGPHSVKTASIGTLGRTRTPMPVIVPSAPDVSESSRLHEDNYETDELTEEMAHLEGLMKDLNAITTA</sequence>
<dbReference type="InterPro" id="IPR010560">
    <property type="entry name" value="Neogenin_C"/>
</dbReference>
<feature type="region of interest" description="Disordered" evidence="10">
    <location>
        <begin position="1110"/>
        <end position="1130"/>
    </location>
</feature>
<dbReference type="FunFam" id="2.60.40.10:FF:000106">
    <property type="entry name" value="Neogenin isoform 1"/>
    <property type="match status" value="1"/>
</dbReference>
<feature type="region of interest" description="Disordered" evidence="10">
    <location>
        <begin position="1146"/>
        <end position="1176"/>
    </location>
</feature>
<evidence type="ECO:0000256" key="1">
    <source>
        <dbReference type="ARBA" id="ARBA00004479"/>
    </source>
</evidence>
<feature type="domain" description="Fibronectin type-III" evidence="13">
    <location>
        <begin position="737"/>
        <end position="827"/>
    </location>
</feature>
<evidence type="ECO:0000256" key="7">
    <source>
        <dbReference type="ARBA" id="ARBA00023157"/>
    </source>
</evidence>
<dbReference type="PROSITE" id="PS50835">
    <property type="entry name" value="IG_LIKE"/>
    <property type="match status" value="4"/>
</dbReference>
<evidence type="ECO:0000256" key="3">
    <source>
        <dbReference type="ARBA" id="ARBA00022692"/>
    </source>
</evidence>
<feature type="region of interest" description="Disordered" evidence="10">
    <location>
        <begin position="1"/>
        <end position="20"/>
    </location>
</feature>
<keyword evidence="6 11" id="KW-0472">Membrane</keyword>
<dbReference type="InterPro" id="IPR036179">
    <property type="entry name" value="Ig-like_dom_sf"/>
</dbReference>
<dbReference type="Pfam" id="PF00041">
    <property type="entry name" value="fn3"/>
    <property type="match status" value="6"/>
</dbReference>
<accession>A0A673ND64</accession>
<comment type="subcellular location">
    <subcellularLocation>
        <location evidence="1">Membrane</location>
        <topology evidence="1">Single-pass type I membrane protein</topology>
    </subcellularLocation>
</comment>
<feature type="region of interest" description="Disordered" evidence="10">
    <location>
        <begin position="1247"/>
        <end position="1293"/>
    </location>
</feature>
<evidence type="ECO:0000313" key="14">
    <source>
        <dbReference type="Ensembl" id="ENSSRHP00000101450.1"/>
    </source>
</evidence>
<dbReference type="InterPro" id="IPR003599">
    <property type="entry name" value="Ig_sub"/>
</dbReference>
<evidence type="ECO:0000256" key="4">
    <source>
        <dbReference type="ARBA" id="ARBA00022737"/>
    </source>
</evidence>
<dbReference type="InterPro" id="IPR003961">
    <property type="entry name" value="FN3_dom"/>
</dbReference>
<dbReference type="InterPro" id="IPR036116">
    <property type="entry name" value="FN3_sf"/>
</dbReference>
<dbReference type="CDD" id="cd00063">
    <property type="entry name" value="FN3"/>
    <property type="match status" value="6"/>
</dbReference>
<dbReference type="FunFam" id="2.60.40.10:FF:000216">
    <property type="entry name" value="neogenin isoform X1"/>
    <property type="match status" value="1"/>
</dbReference>
<dbReference type="FunFam" id="2.60.40.10:FF:000551">
    <property type="entry name" value="Protogenin A"/>
    <property type="match status" value="1"/>
</dbReference>
<dbReference type="Pfam" id="PF13895">
    <property type="entry name" value="Ig_2"/>
    <property type="match status" value="1"/>
</dbReference>
<keyword evidence="7" id="KW-1015">Disulfide bond</keyword>
<dbReference type="InterPro" id="IPR003598">
    <property type="entry name" value="Ig_sub2"/>
</dbReference>
<dbReference type="Pfam" id="PF13927">
    <property type="entry name" value="Ig_3"/>
    <property type="match status" value="1"/>
</dbReference>
<dbReference type="Pfam" id="PF07679">
    <property type="entry name" value="I-set"/>
    <property type="match status" value="2"/>
</dbReference>
<evidence type="ECO:0000256" key="8">
    <source>
        <dbReference type="ARBA" id="ARBA00023180"/>
    </source>
</evidence>
<dbReference type="SMART" id="SM00060">
    <property type="entry name" value="FN3"/>
    <property type="match status" value="6"/>
</dbReference>
<dbReference type="InterPro" id="IPR013783">
    <property type="entry name" value="Ig-like_fold"/>
</dbReference>
<evidence type="ECO:0000313" key="15">
    <source>
        <dbReference type="Proteomes" id="UP000472270"/>
    </source>
</evidence>
<dbReference type="Pfam" id="PF06583">
    <property type="entry name" value="Neogenin_C"/>
    <property type="match status" value="1"/>
</dbReference>
<feature type="compositionally biased region" description="Basic residues" evidence="10">
    <location>
        <begin position="1"/>
        <end position="12"/>
    </location>
</feature>
<dbReference type="Gene3D" id="2.60.40.10">
    <property type="entry name" value="Immunoglobulins"/>
    <property type="match status" value="10"/>
</dbReference>
<evidence type="ECO:0000256" key="2">
    <source>
        <dbReference type="ARBA" id="ARBA00009588"/>
    </source>
</evidence>
<keyword evidence="9" id="KW-0393">Immunoglobulin domain</keyword>
<feature type="domain" description="Fibronectin type-III" evidence="13">
    <location>
        <begin position="937"/>
        <end position="1034"/>
    </location>
</feature>
<feature type="region of interest" description="Disordered" evidence="10">
    <location>
        <begin position="1370"/>
        <end position="1390"/>
    </location>
</feature>
<comment type="similarity">
    <text evidence="2">Belongs to the immunoglobulin superfamily. DCC family.</text>
</comment>
<dbReference type="SMART" id="SM00409">
    <property type="entry name" value="IG"/>
    <property type="match status" value="4"/>
</dbReference>
<dbReference type="FunFam" id="2.60.40.10:FF:000133">
    <property type="entry name" value="Neogenin isoform 1"/>
    <property type="match status" value="1"/>
</dbReference>
<dbReference type="PRINTS" id="PR00014">
    <property type="entry name" value="FNTYPEIII"/>
</dbReference>
<dbReference type="InterPro" id="IPR007110">
    <property type="entry name" value="Ig-like_dom"/>
</dbReference>
<evidence type="ECO:0000256" key="11">
    <source>
        <dbReference type="SAM" id="Phobius"/>
    </source>
</evidence>
<feature type="domain" description="Fibronectin type-III" evidence="13">
    <location>
        <begin position="538"/>
        <end position="628"/>
    </location>
</feature>
<dbReference type="PANTHER" id="PTHR44170:SF14">
    <property type="entry name" value="NEOGENIN"/>
    <property type="match status" value="1"/>
</dbReference>
<evidence type="ECO:0000259" key="13">
    <source>
        <dbReference type="PROSITE" id="PS50853"/>
    </source>
</evidence>
<feature type="domain" description="Ig-like" evidence="12">
    <location>
        <begin position="132"/>
        <end position="218"/>
    </location>
</feature>
<dbReference type="CDD" id="cd00096">
    <property type="entry name" value="Ig"/>
    <property type="match status" value="1"/>
</dbReference>
<feature type="transmembrane region" description="Helical" evidence="11">
    <location>
        <begin position="1075"/>
        <end position="1100"/>
    </location>
</feature>
<protein>
    <submittedName>
        <fullName evidence="14">Neogenin 1a</fullName>
    </submittedName>
</protein>
<name>A0A673ND64_9TELE</name>
<feature type="domain" description="Fibronectin type-III" evidence="13">
    <location>
        <begin position="836"/>
        <end position="932"/>
    </location>
</feature>
<feature type="domain" description="Fibronectin type-III" evidence="13">
    <location>
        <begin position="633"/>
        <end position="727"/>
    </location>
</feature>
<feature type="domain" description="Ig-like" evidence="12">
    <location>
        <begin position="316"/>
        <end position="401"/>
    </location>
</feature>
<feature type="compositionally biased region" description="Polar residues" evidence="10">
    <location>
        <begin position="1247"/>
        <end position="1260"/>
    </location>
</feature>
<proteinExistence type="inferred from homology"/>
<dbReference type="CDD" id="cd05722">
    <property type="entry name" value="IgI_1_Neogenin_like"/>
    <property type="match status" value="1"/>
</dbReference>
<dbReference type="FunFam" id="2.60.40.10:FF:000004">
    <property type="entry name" value="DCC isoform 1"/>
    <property type="match status" value="2"/>
</dbReference>
<feature type="domain" description="Ig-like" evidence="12">
    <location>
        <begin position="221"/>
        <end position="311"/>
    </location>
</feature>
<reference evidence="14" key="2">
    <citation type="submission" date="2025-09" db="UniProtKB">
        <authorList>
            <consortium name="Ensembl"/>
        </authorList>
    </citation>
    <scope>IDENTIFICATION</scope>
</reference>
<dbReference type="InterPro" id="IPR013098">
    <property type="entry name" value="Ig_I-set"/>
</dbReference>
<keyword evidence="4" id="KW-0677">Repeat</keyword>
<dbReference type="Proteomes" id="UP000472270">
    <property type="component" value="Unassembled WGS sequence"/>
</dbReference>
<dbReference type="SUPFAM" id="SSF49265">
    <property type="entry name" value="Fibronectin type III"/>
    <property type="match status" value="4"/>
</dbReference>
<feature type="region of interest" description="Disordered" evidence="10">
    <location>
        <begin position="409"/>
        <end position="441"/>
    </location>
</feature>
<keyword evidence="5 11" id="KW-1133">Transmembrane helix</keyword>
<keyword evidence="3 11" id="KW-0812">Transmembrane</keyword>